<name>A0A8X6XRD7_9ARAC</name>
<keyword evidence="2" id="KW-1185">Reference proteome</keyword>
<sequence>MPRSGKLFKKLKGAIYEGRNTLKHSMILSNNNESNMNPEAGQDSVESCAKEKKMPNLSESFSSFDERIGIINAIMNLNILAFVFKIAVHCKMYNSDLDMQDLKANFKLVYENTIQNAAKKAICENQGNKNIAAAVDGTWKKRVYTPLSGDVTVAITDTDTVVDVDIISK</sequence>
<gene>
    <name evidence="1" type="primary">AVEN_266891_1</name>
    <name evidence="1" type="ORF">TNIN_100851</name>
</gene>
<dbReference type="Proteomes" id="UP000886998">
    <property type="component" value="Unassembled WGS sequence"/>
</dbReference>
<evidence type="ECO:0000313" key="1">
    <source>
        <dbReference type="EMBL" id="GFY56216.1"/>
    </source>
</evidence>
<accession>A0A8X6XRD7</accession>
<comment type="caution">
    <text evidence="1">The sequence shown here is derived from an EMBL/GenBank/DDBJ whole genome shotgun (WGS) entry which is preliminary data.</text>
</comment>
<protein>
    <submittedName>
        <fullName evidence="1">Uncharacterized protein</fullName>
    </submittedName>
</protein>
<reference evidence="1" key="1">
    <citation type="submission" date="2020-08" db="EMBL/GenBank/DDBJ databases">
        <title>Multicomponent nature underlies the extraordinary mechanical properties of spider dragline silk.</title>
        <authorList>
            <person name="Kono N."/>
            <person name="Nakamura H."/>
            <person name="Mori M."/>
            <person name="Yoshida Y."/>
            <person name="Ohtoshi R."/>
            <person name="Malay A.D."/>
            <person name="Moran D.A.P."/>
            <person name="Tomita M."/>
            <person name="Numata K."/>
            <person name="Arakawa K."/>
        </authorList>
    </citation>
    <scope>NUCLEOTIDE SEQUENCE</scope>
</reference>
<organism evidence="1 2">
    <name type="scientific">Trichonephila inaurata madagascariensis</name>
    <dbReference type="NCBI Taxonomy" id="2747483"/>
    <lineage>
        <taxon>Eukaryota</taxon>
        <taxon>Metazoa</taxon>
        <taxon>Ecdysozoa</taxon>
        <taxon>Arthropoda</taxon>
        <taxon>Chelicerata</taxon>
        <taxon>Arachnida</taxon>
        <taxon>Araneae</taxon>
        <taxon>Araneomorphae</taxon>
        <taxon>Entelegynae</taxon>
        <taxon>Araneoidea</taxon>
        <taxon>Nephilidae</taxon>
        <taxon>Trichonephila</taxon>
        <taxon>Trichonephila inaurata</taxon>
    </lineage>
</organism>
<dbReference type="EMBL" id="BMAV01010830">
    <property type="protein sequence ID" value="GFY56216.1"/>
    <property type="molecule type" value="Genomic_DNA"/>
</dbReference>
<proteinExistence type="predicted"/>
<dbReference type="AlphaFoldDB" id="A0A8X6XRD7"/>
<evidence type="ECO:0000313" key="2">
    <source>
        <dbReference type="Proteomes" id="UP000886998"/>
    </source>
</evidence>